<reference evidence="2" key="1">
    <citation type="submission" date="2009-11" db="EMBL/GenBank/DDBJ databases">
        <title>The complete genome of Sulfurospirillum deleyianum DSM 6946.</title>
        <authorList>
            <consortium name="US DOE Joint Genome Institute (JGI-PGF)"/>
            <person name="Lucas S."/>
            <person name="Copeland A."/>
            <person name="Lapidus A."/>
            <person name="Glavina del Rio T."/>
            <person name="Dalin E."/>
            <person name="Tice H."/>
            <person name="Bruce D."/>
            <person name="Goodwin L."/>
            <person name="Pitluck S."/>
            <person name="Kyrpides N."/>
            <person name="Mavromatis K."/>
            <person name="Ivanova N."/>
            <person name="Ovchinnikova G."/>
            <person name="Munk A.C."/>
            <person name="Lu M."/>
            <person name="Brettin T."/>
            <person name="Detter J.C."/>
            <person name="Han C."/>
            <person name="Tapia R."/>
            <person name="Larimer F."/>
            <person name="Land M."/>
            <person name="Hauser L."/>
            <person name="Markowitz V."/>
            <person name="Cheng J.F."/>
            <person name="Hugenholtz P."/>
            <person name="Woyke T."/>
            <person name="Wu D."/>
            <person name="Aumann P."/>
            <person name="Schneider S."/>
            <person name="Lang E."/>
            <person name="Spring S."/>
            <person name="Klenk H.P."/>
            <person name="Eisen J.A."/>
        </authorList>
    </citation>
    <scope>NUCLEOTIDE SEQUENCE [LARGE SCALE GENOMIC DNA]</scope>
    <source>
        <strain evidence="2">ATCC 51133 / DSM 6946 / 5175</strain>
    </source>
</reference>
<dbReference type="OrthoDB" id="5339834at2"/>
<keyword evidence="2" id="KW-1185">Reference proteome</keyword>
<dbReference type="KEGG" id="sdl:Sdel_0630"/>
<dbReference type="AlphaFoldDB" id="D1B049"/>
<evidence type="ECO:0000313" key="1">
    <source>
        <dbReference type="EMBL" id="ACZ11666.1"/>
    </source>
</evidence>
<dbReference type="Pfam" id="PF10116">
    <property type="entry name" value="Host_attach"/>
    <property type="match status" value="1"/>
</dbReference>
<dbReference type="STRING" id="525898.Sdel_0630"/>
<sequence>MSSKLVVVVDLQHFKLFRINVDPLGRESLECLLSSDSLDIHQKPSEKLSDQQGHCKTAWGIQGGGENHAMEMEEERKRFKELSETISKALLEYPHEAWYFAAPKAMYHTILENLDLALTKNLASHVLLDLTKTPTDEILEHFKQ</sequence>
<proteinExistence type="predicted"/>
<dbReference type="HOGENOM" id="CLU_1795480_0_0_7"/>
<protein>
    <recommendedName>
        <fullName evidence="3">Host attachment protein</fullName>
    </recommendedName>
</protein>
<reference evidence="1 2" key="2">
    <citation type="journal article" date="2010" name="Stand. Genomic Sci.">
        <title>Complete genome sequence of Sulfurospirillum deleyianum type strain (5175).</title>
        <authorList>
            <person name="Sikorski J."/>
            <person name="Lapidus A."/>
            <person name="Copeland A."/>
            <person name="Glavina Del Rio T."/>
            <person name="Nolan M."/>
            <person name="Lucas S."/>
            <person name="Chen F."/>
            <person name="Tice H."/>
            <person name="Cheng J.F."/>
            <person name="Saunders E."/>
            <person name="Bruce D."/>
            <person name="Goodwin L."/>
            <person name="Pitluck S."/>
            <person name="Ovchinnikova G."/>
            <person name="Pati A."/>
            <person name="Ivanova N."/>
            <person name="Mavromatis K."/>
            <person name="Chen A."/>
            <person name="Palaniappan K."/>
            <person name="Chain P."/>
            <person name="Land M."/>
            <person name="Hauser L."/>
            <person name="Chang Y.J."/>
            <person name="Jeffries C.D."/>
            <person name="Brettin T."/>
            <person name="Detter J.C."/>
            <person name="Han C."/>
            <person name="Rohde M."/>
            <person name="Lang E."/>
            <person name="Spring S."/>
            <person name="Goker M."/>
            <person name="Bristow J."/>
            <person name="Eisen J.A."/>
            <person name="Markowitz V."/>
            <person name="Hugenholtz P."/>
            <person name="Kyrpides N.C."/>
            <person name="Klenk H.P."/>
        </authorList>
    </citation>
    <scope>NUCLEOTIDE SEQUENCE [LARGE SCALE GENOMIC DNA]</scope>
    <source>
        <strain evidence="2">ATCC 51133 / DSM 6946 / 5175</strain>
    </source>
</reference>
<accession>D1B049</accession>
<evidence type="ECO:0008006" key="3">
    <source>
        <dbReference type="Google" id="ProtNLM"/>
    </source>
</evidence>
<organism evidence="1 2">
    <name type="scientific">Sulfurospirillum deleyianum (strain ATCC 51133 / DSM 6946 / 5175)</name>
    <dbReference type="NCBI Taxonomy" id="525898"/>
    <lineage>
        <taxon>Bacteria</taxon>
        <taxon>Pseudomonadati</taxon>
        <taxon>Campylobacterota</taxon>
        <taxon>Epsilonproteobacteria</taxon>
        <taxon>Campylobacterales</taxon>
        <taxon>Sulfurospirillaceae</taxon>
        <taxon>Sulfurospirillum</taxon>
    </lineage>
</organism>
<dbReference type="EMBL" id="CP001816">
    <property type="protein sequence ID" value="ACZ11666.1"/>
    <property type="molecule type" value="Genomic_DNA"/>
</dbReference>
<dbReference type="Proteomes" id="UP000002222">
    <property type="component" value="Chromosome"/>
</dbReference>
<dbReference type="InterPro" id="IPR019291">
    <property type="entry name" value="Host_attachment_protein"/>
</dbReference>
<dbReference type="RefSeq" id="WP_012856432.1">
    <property type="nucleotide sequence ID" value="NC_013512.1"/>
</dbReference>
<name>D1B049_SULD5</name>
<gene>
    <name evidence="1" type="ordered locus">Sdel_0630</name>
</gene>
<evidence type="ECO:0000313" key="2">
    <source>
        <dbReference type="Proteomes" id="UP000002222"/>
    </source>
</evidence>